<dbReference type="PATRIC" id="fig|1235785.3.peg.3466"/>
<dbReference type="InterPro" id="IPR014756">
    <property type="entry name" value="Ig_E-set"/>
</dbReference>
<evidence type="ECO:0000256" key="1">
    <source>
        <dbReference type="SAM" id="SignalP"/>
    </source>
</evidence>
<evidence type="ECO:0000259" key="2">
    <source>
        <dbReference type="Pfam" id="PF01833"/>
    </source>
</evidence>
<dbReference type="Proteomes" id="UP000014207">
    <property type="component" value="Unassembled WGS sequence"/>
</dbReference>
<feature type="signal peptide" evidence="1">
    <location>
        <begin position="1"/>
        <end position="18"/>
    </location>
</feature>
<dbReference type="EMBL" id="ASSM01000010">
    <property type="protein sequence ID" value="EOR99553.1"/>
    <property type="molecule type" value="Genomic_DNA"/>
</dbReference>
<keyword evidence="1" id="KW-0732">Signal</keyword>
<evidence type="ECO:0000313" key="3">
    <source>
        <dbReference type="EMBL" id="EOR99553.1"/>
    </source>
</evidence>
<proteinExistence type="predicted"/>
<reference evidence="3 4" key="1">
    <citation type="submission" date="2013-04" db="EMBL/GenBank/DDBJ databases">
        <title>The Genome Sequence of Bacteroides thetaiotaomicron dnLKV9.</title>
        <authorList>
            <consortium name="The Broad Institute Genomics Platform"/>
            <consortium name="The Broad Institute Genome Sequencing Center for Infectious Disease"/>
            <person name="Earl A."/>
            <person name="Xavier R."/>
            <person name="Kuhn K."/>
            <person name="Stappenbeck T."/>
            <person name="Walker B."/>
            <person name="Young S."/>
            <person name="Zeng Q."/>
            <person name="Gargeya S."/>
            <person name="Fitzgerald M."/>
            <person name="Haas B."/>
            <person name="Abouelleil A."/>
            <person name="Allen A.W."/>
            <person name="Alvarado L."/>
            <person name="Arachchi H.M."/>
            <person name="Berlin A.M."/>
            <person name="Chapman S.B."/>
            <person name="Gainer-Dewar J."/>
            <person name="Goldberg J."/>
            <person name="Griggs A."/>
            <person name="Gujja S."/>
            <person name="Hansen M."/>
            <person name="Howarth C."/>
            <person name="Imamovic A."/>
            <person name="Ireland A."/>
            <person name="Larimer J."/>
            <person name="McCowan C."/>
            <person name="Murphy C."/>
            <person name="Pearson M."/>
            <person name="Poon T.W."/>
            <person name="Priest M."/>
            <person name="Roberts A."/>
            <person name="Saif S."/>
            <person name="Shea T."/>
            <person name="Sisk P."/>
            <person name="Sykes S."/>
            <person name="Wortman J."/>
            <person name="Nusbaum C."/>
            <person name="Birren B."/>
        </authorList>
    </citation>
    <scope>NUCLEOTIDE SEQUENCE [LARGE SCALE GENOMIC DNA]</scope>
    <source>
        <strain evidence="4">dnLKV9</strain>
    </source>
</reference>
<dbReference type="CDD" id="cd00603">
    <property type="entry name" value="IPT_PCSR"/>
    <property type="match status" value="1"/>
</dbReference>
<dbReference type="Pfam" id="PF01833">
    <property type="entry name" value="TIG"/>
    <property type="match status" value="1"/>
</dbReference>
<gene>
    <name evidence="3" type="ORF">C799_03435</name>
</gene>
<dbReference type="InterPro" id="IPR002909">
    <property type="entry name" value="IPT_dom"/>
</dbReference>
<dbReference type="InterPro" id="IPR013783">
    <property type="entry name" value="Ig-like_fold"/>
</dbReference>
<dbReference type="AlphaFoldDB" id="R9H6L8"/>
<dbReference type="Gene3D" id="2.120.10.30">
    <property type="entry name" value="TolB, C-terminal domain"/>
    <property type="match status" value="1"/>
</dbReference>
<dbReference type="SUPFAM" id="SSF63825">
    <property type="entry name" value="YWTD domain"/>
    <property type="match status" value="1"/>
</dbReference>
<feature type="chain" id="PRO_5004472705" description="IPT/TIG domain-containing protein" evidence="1">
    <location>
        <begin position="19"/>
        <end position="432"/>
    </location>
</feature>
<dbReference type="InterPro" id="IPR011042">
    <property type="entry name" value="6-blade_b-propeller_TolB-like"/>
</dbReference>
<dbReference type="RefSeq" id="WP_016269095.1">
    <property type="nucleotide sequence ID" value="NZ_KE159460.1"/>
</dbReference>
<protein>
    <recommendedName>
        <fullName evidence="2">IPT/TIG domain-containing protein</fullName>
    </recommendedName>
</protein>
<evidence type="ECO:0000313" key="4">
    <source>
        <dbReference type="Proteomes" id="UP000014207"/>
    </source>
</evidence>
<dbReference type="Gene3D" id="2.60.40.10">
    <property type="entry name" value="Immunoglobulins"/>
    <property type="match status" value="1"/>
</dbReference>
<name>R9H6L8_BACT4</name>
<dbReference type="PANTHER" id="PTHR13833:SF71">
    <property type="entry name" value="NHL DOMAIN-CONTAINING PROTEIN"/>
    <property type="match status" value="1"/>
</dbReference>
<organism evidence="3 4">
    <name type="scientific">Bacteroides thetaiotaomicron dnLKV9</name>
    <dbReference type="NCBI Taxonomy" id="1235785"/>
    <lineage>
        <taxon>Bacteria</taxon>
        <taxon>Pseudomonadati</taxon>
        <taxon>Bacteroidota</taxon>
        <taxon>Bacteroidia</taxon>
        <taxon>Bacteroidales</taxon>
        <taxon>Bacteroidaceae</taxon>
        <taxon>Bacteroides</taxon>
    </lineage>
</organism>
<dbReference type="PANTHER" id="PTHR13833">
    <property type="match status" value="1"/>
</dbReference>
<comment type="caution">
    <text evidence="3">The sequence shown here is derived from an EMBL/GenBank/DDBJ whole genome shotgun (WGS) entry which is preliminary data.</text>
</comment>
<dbReference type="HOGENOM" id="CLU_035704_1_0_10"/>
<accession>R9H6L8</accession>
<feature type="domain" description="IPT/TIG" evidence="2">
    <location>
        <begin position="36"/>
        <end position="120"/>
    </location>
</feature>
<dbReference type="SUPFAM" id="SSF81296">
    <property type="entry name" value="E set domains"/>
    <property type="match status" value="1"/>
</dbReference>
<sequence>MKRLFFPLLGFLSLMLMCCNDNKESSGSYDPNQPVTISYFSPDTGRVAEKVIIQGNNFGTDKSAVSVLFTDNTGRENKAAIIGVNNQTIYCIAPRQAEGYNTISVKVNDKTVAAEGTFKYAVSENVSTITGDFKKDGAGKDGTLAEATLGHLFGVACLDEQSCILGQAWGGSGVRYVSVDEDAVITIQNGAVVGKVSATKDGSRAYGANINGANTVYVYNKSQAWVPSRLADISAGTDVWAVALNGTEDWLYYVAANGTLGRIEVDNPTNNEILWNKNNDFSGGPFAYIAYSAYEDCMYVTTDKNKILKVTWDTTGAHHYEQINQNNTGTSDGYLDEATFQYLRGLTIDEEGNIYVCQANHVIRQINIVTRYVTTILGTADVAGNDDGSPEVALFSVPQDICYDGNGGFWIVQGGRRDGNNEDPALRKYLIE</sequence>